<dbReference type="EMBL" id="JBHTIS010004544">
    <property type="protein sequence ID" value="MFD1052578.1"/>
    <property type="molecule type" value="Genomic_DNA"/>
</dbReference>
<accession>A0ABW3MPW6</accession>
<comment type="caution">
    <text evidence="1">The sequence shown here is derived from an EMBL/GenBank/DDBJ whole genome shotgun (WGS) entry which is preliminary data.</text>
</comment>
<feature type="non-terminal residue" evidence="1">
    <location>
        <position position="75"/>
    </location>
</feature>
<reference evidence="2" key="1">
    <citation type="journal article" date="2019" name="Int. J. Syst. Evol. Microbiol.">
        <title>The Global Catalogue of Microorganisms (GCM) 10K type strain sequencing project: providing services to taxonomists for standard genome sequencing and annotation.</title>
        <authorList>
            <consortium name="The Broad Institute Genomics Platform"/>
            <consortium name="The Broad Institute Genome Sequencing Center for Infectious Disease"/>
            <person name="Wu L."/>
            <person name="Ma J."/>
        </authorList>
    </citation>
    <scope>NUCLEOTIDE SEQUENCE [LARGE SCALE GENOMIC DNA]</scope>
    <source>
        <strain evidence="2">JCM 31486</strain>
    </source>
</reference>
<name>A0ABW3MPW6_9PSEU</name>
<sequence length="75" mass="8101">MLRLTLRTLRYRKGGFIATFLALMLGAMVVMACGGLMETGVRMAIPTQRFAGADIVVTGDRSHDLTPSPGRSDDD</sequence>
<dbReference type="Proteomes" id="UP001597045">
    <property type="component" value="Unassembled WGS sequence"/>
</dbReference>
<gene>
    <name evidence="1" type="ORF">ACFQ1S_46790</name>
</gene>
<organism evidence="1 2">
    <name type="scientific">Kibdelosporangium lantanae</name>
    <dbReference type="NCBI Taxonomy" id="1497396"/>
    <lineage>
        <taxon>Bacteria</taxon>
        <taxon>Bacillati</taxon>
        <taxon>Actinomycetota</taxon>
        <taxon>Actinomycetes</taxon>
        <taxon>Pseudonocardiales</taxon>
        <taxon>Pseudonocardiaceae</taxon>
        <taxon>Kibdelosporangium</taxon>
    </lineage>
</organism>
<proteinExistence type="predicted"/>
<keyword evidence="2" id="KW-1185">Reference proteome</keyword>
<evidence type="ECO:0000313" key="1">
    <source>
        <dbReference type="EMBL" id="MFD1052578.1"/>
    </source>
</evidence>
<protein>
    <recommendedName>
        <fullName evidence="3">ABC transporter permease</fullName>
    </recommendedName>
</protein>
<evidence type="ECO:0008006" key="3">
    <source>
        <dbReference type="Google" id="ProtNLM"/>
    </source>
</evidence>
<evidence type="ECO:0000313" key="2">
    <source>
        <dbReference type="Proteomes" id="UP001597045"/>
    </source>
</evidence>
<dbReference type="PROSITE" id="PS51257">
    <property type="entry name" value="PROKAR_LIPOPROTEIN"/>
    <property type="match status" value="1"/>
</dbReference>